<dbReference type="OMA" id="DWHTLLG"/>
<feature type="compositionally biased region" description="Basic and acidic residues" evidence="1">
    <location>
        <begin position="183"/>
        <end position="192"/>
    </location>
</feature>
<proteinExistence type="predicted"/>
<evidence type="ECO:0000259" key="2">
    <source>
        <dbReference type="PROSITE" id="PS50076"/>
    </source>
</evidence>
<accession>A0A0E0QVU3</accession>
<dbReference type="GO" id="GO:0005783">
    <property type="term" value="C:endoplasmic reticulum"/>
    <property type="evidence" value="ECO:0007669"/>
    <property type="project" value="UniProtKB-ARBA"/>
</dbReference>
<sequence length="259" mass="28093">MSTTAATPPPASAAVSPNEAAEAALRLAENMFLRGDLAGARREAARARALCPAPSPLHPAAARAMAAYRVHVVAAAAAAAGNARGRGVDWHTLLGVRRGDGLDAAKKQFKLMRLLTHPDKNRSAAADGAFKLVTEAWEAISSGHAPFFSGDDVERDVPKPPRPPRPPRRQSPAPPPQHGQRRATRDYGEEHVRHDGCCRENYRSTYRRGRRRPSPAVAAAASKMYFAFCPFCGAKATQPKNAQWLDMDPLAFCSKFHRF</sequence>
<feature type="region of interest" description="Disordered" evidence="1">
    <location>
        <begin position="145"/>
        <end position="192"/>
    </location>
</feature>
<dbReference type="SMART" id="SM00271">
    <property type="entry name" value="DnaJ"/>
    <property type="match status" value="1"/>
</dbReference>
<dbReference type="Pfam" id="PF00226">
    <property type="entry name" value="DnaJ"/>
    <property type="match status" value="1"/>
</dbReference>
<dbReference type="CDD" id="cd06257">
    <property type="entry name" value="DnaJ"/>
    <property type="match status" value="1"/>
</dbReference>
<evidence type="ECO:0000256" key="1">
    <source>
        <dbReference type="SAM" id="MobiDB-lite"/>
    </source>
</evidence>
<evidence type="ECO:0000313" key="3">
    <source>
        <dbReference type="EnsemblPlants" id="ORUFI10G01130.1"/>
    </source>
</evidence>
<feature type="domain" description="J" evidence="2">
    <location>
        <begin position="89"/>
        <end position="145"/>
    </location>
</feature>
<dbReference type="InterPro" id="IPR036869">
    <property type="entry name" value="J_dom_sf"/>
</dbReference>
<evidence type="ECO:0000313" key="4">
    <source>
        <dbReference type="Proteomes" id="UP000008022"/>
    </source>
</evidence>
<organism evidence="3 4">
    <name type="scientific">Oryza rufipogon</name>
    <name type="common">Brownbeard rice</name>
    <name type="synonym">Asian wild rice</name>
    <dbReference type="NCBI Taxonomy" id="4529"/>
    <lineage>
        <taxon>Eukaryota</taxon>
        <taxon>Viridiplantae</taxon>
        <taxon>Streptophyta</taxon>
        <taxon>Embryophyta</taxon>
        <taxon>Tracheophyta</taxon>
        <taxon>Spermatophyta</taxon>
        <taxon>Magnoliopsida</taxon>
        <taxon>Liliopsida</taxon>
        <taxon>Poales</taxon>
        <taxon>Poaceae</taxon>
        <taxon>BOP clade</taxon>
        <taxon>Oryzoideae</taxon>
        <taxon>Oryzeae</taxon>
        <taxon>Oryzinae</taxon>
        <taxon>Oryza</taxon>
    </lineage>
</organism>
<dbReference type="HOGENOM" id="CLU_1075134_0_0_1"/>
<dbReference type="PANTHER" id="PTHR44137">
    <property type="entry name" value="BNAC03G44070D PROTEIN"/>
    <property type="match status" value="1"/>
</dbReference>
<protein>
    <recommendedName>
        <fullName evidence="2">J domain-containing protein</fullName>
    </recommendedName>
</protein>
<dbReference type="Gramene" id="ORUFI10G01130.1">
    <property type="protein sequence ID" value="ORUFI10G01130.1"/>
    <property type="gene ID" value="ORUFI10G01130"/>
</dbReference>
<dbReference type="EnsemblPlants" id="ORUFI10G01130.1">
    <property type="protein sequence ID" value="ORUFI10G01130.1"/>
    <property type="gene ID" value="ORUFI10G01130"/>
</dbReference>
<dbReference type="PROSITE" id="PS50076">
    <property type="entry name" value="DNAJ_2"/>
    <property type="match status" value="1"/>
</dbReference>
<dbReference type="Gene3D" id="1.10.287.110">
    <property type="entry name" value="DnaJ domain"/>
    <property type="match status" value="1"/>
</dbReference>
<reference evidence="3" key="2">
    <citation type="submission" date="2015-06" db="UniProtKB">
        <authorList>
            <consortium name="EnsemblPlants"/>
        </authorList>
    </citation>
    <scope>IDENTIFICATION</scope>
</reference>
<reference evidence="4" key="1">
    <citation type="submission" date="2013-06" db="EMBL/GenBank/DDBJ databases">
        <authorList>
            <person name="Zhao Q."/>
        </authorList>
    </citation>
    <scope>NUCLEOTIDE SEQUENCE</scope>
    <source>
        <strain evidence="4">cv. W1943</strain>
    </source>
</reference>
<dbReference type="PANTHER" id="PTHR44137:SF62">
    <property type="entry name" value="J DOMAIN-CONTAINING PROTEIN"/>
    <property type="match status" value="1"/>
</dbReference>
<dbReference type="InterPro" id="IPR001623">
    <property type="entry name" value="DnaJ_domain"/>
</dbReference>
<dbReference type="AlphaFoldDB" id="A0A0E0QVU3"/>
<keyword evidence="4" id="KW-1185">Reference proteome</keyword>
<dbReference type="SUPFAM" id="SSF46565">
    <property type="entry name" value="Chaperone J-domain"/>
    <property type="match status" value="1"/>
</dbReference>
<name>A0A0E0QVU3_ORYRU</name>
<dbReference type="Proteomes" id="UP000008022">
    <property type="component" value="Unassembled WGS sequence"/>
</dbReference>